<dbReference type="KEGG" id="eic:NT01EI_2006"/>
<name>C5BA60_EDWI9</name>
<dbReference type="InterPro" id="IPR025267">
    <property type="entry name" value="ORF017-like"/>
</dbReference>
<dbReference type="RefSeq" id="WP_015871316.1">
    <property type="nucleotide sequence ID" value="NC_012779.2"/>
</dbReference>
<dbReference type="NCBIfam" id="TIGR04387">
    <property type="entry name" value="capsid_maj_N4"/>
    <property type="match status" value="1"/>
</dbReference>
<organism evidence="1 2">
    <name type="scientific">Edwardsiella ictaluri (strain 93-146)</name>
    <dbReference type="NCBI Taxonomy" id="634503"/>
    <lineage>
        <taxon>Bacteria</taxon>
        <taxon>Pseudomonadati</taxon>
        <taxon>Pseudomonadota</taxon>
        <taxon>Gammaproteobacteria</taxon>
        <taxon>Enterobacterales</taxon>
        <taxon>Hafniaceae</taxon>
        <taxon>Edwardsiella</taxon>
    </lineage>
</organism>
<dbReference type="HOGENOM" id="CLU_052462_0_0_6"/>
<protein>
    <recommendedName>
        <fullName evidence="3">N4-gp56 family major capsid protein</fullName>
    </recommendedName>
</protein>
<dbReference type="EMBL" id="CP001600">
    <property type="protein sequence ID" value="ACR69182.1"/>
    <property type="molecule type" value="Genomic_DNA"/>
</dbReference>
<dbReference type="OrthoDB" id="8877014at2"/>
<proteinExistence type="predicted"/>
<sequence length="418" mass="46854">MTTITKAQANKLLQVALFTAANRNRSFVNVLTEQSEAPKQVASDKQGVNQTSYTAPVVRVTDLTKTKGDSVDMQVIHKLSKRPTMGDQKLEGRGENLQFADFALSIDQGRHIVDAGGKMSQQRFKHDLRSAARRLLGTYFNDLQDQCAVVHLAGTRGDFMADDIILPPADHPEFARIMVNEVMPPTYDRHFFSGDATSFELLDAADLFSLATVDNISLYLDEMAHPLQPVRLSRDELKDEDPYFVLYVTPRQWNDWYTSTNGKDWQAMMTRAVQRSKGFDHPLFKGECAMWRNILVRKYGGMPIRFYQGSSVQVSANDDAASVQTLQANTAIDRAILLGGQALASAWGIGDGGGFFGYHEERTDHDNGREISIRWINGLKKIRFRQKNGRVQDHGVMVVDSAVSGDQPNNQEIMFFPV</sequence>
<dbReference type="AlphaFoldDB" id="C5BA60"/>
<dbReference type="PATRIC" id="fig|634503.3.peg.1792"/>
<reference evidence="2" key="1">
    <citation type="submission" date="2009-03" db="EMBL/GenBank/DDBJ databases">
        <title>Complete genome sequence of Edwardsiella ictaluri 93-146.</title>
        <authorList>
            <person name="Williams M.L."/>
            <person name="Gillaspy A.F."/>
            <person name="Dyer D.W."/>
            <person name="Thune R.L."/>
            <person name="Waldbieser G.C."/>
            <person name="Schuster S.C."/>
            <person name="Gipson J."/>
            <person name="Zaitshik J."/>
            <person name="Landry C."/>
            <person name="Lawrence M.L."/>
        </authorList>
    </citation>
    <scope>NUCLEOTIDE SEQUENCE [LARGE SCALE GENOMIC DNA]</scope>
    <source>
        <strain evidence="2">93-146</strain>
    </source>
</reference>
<evidence type="ECO:0000313" key="2">
    <source>
        <dbReference type="Proteomes" id="UP000001485"/>
    </source>
</evidence>
<evidence type="ECO:0000313" key="1">
    <source>
        <dbReference type="EMBL" id="ACR69182.1"/>
    </source>
</evidence>
<dbReference type="Pfam" id="PF13252">
    <property type="entry name" value="Phage_capsid_3"/>
    <property type="match status" value="1"/>
</dbReference>
<gene>
    <name evidence="1" type="ordered locus">NT01EI_2006</name>
</gene>
<dbReference type="Proteomes" id="UP000001485">
    <property type="component" value="Chromosome"/>
</dbReference>
<reference evidence="1 2" key="2">
    <citation type="journal article" date="2012" name="J. Bacteriol.">
        <title>Genome Sequence of Edwardsiella ictaluri 93-146, a Strain Associated with a Natural Channel Catfish Outbreak of Enteric Septicemia of Catfish.</title>
        <authorList>
            <person name="Williams M.L."/>
            <person name="Gillaspy A.F."/>
            <person name="Dyer D.W."/>
            <person name="Thune R.L."/>
            <person name="Waldbieser G.C."/>
            <person name="Schuster S.C."/>
            <person name="Gipson J."/>
            <person name="Zaitshik J."/>
            <person name="Landry C."/>
            <person name="Banes M.M."/>
            <person name="Lawrence M.L."/>
        </authorList>
    </citation>
    <scope>NUCLEOTIDE SEQUENCE [LARGE SCALE GENOMIC DNA]</scope>
    <source>
        <strain evidence="1 2">93-146</strain>
    </source>
</reference>
<evidence type="ECO:0008006" key="3">
    <source>
        <dbReference type="Google" id="ProtNLM"/>
    </source>
</evidence>
<dbReference type="GeneID" id="69538941"/>
<accession>C5BA60</accession>